<evidence type="ECO:0000313" key="2">
    <source>
        <dbReference type="Proteomes" id="UP001157502"/>
    </source>
</evidence>
<dbReference type="EMBL" id="CM055758">
    <property type="protein sequence ID" value="KAJ7988607.1"/>
    <property type="molecule type" value="Genomic_DNA"/>
</dbReference>
<gene>
    <name evidence="1" type="ORF">DPEC_G00325300</name>
</gene>
<evidence type="ECO:0000313" key="1">
    <source>
        <dbReference type="EMBL" id="KAJ7988607.1"/>
    </source>
</evidence>
<proteinExistence type="predicted"/>
<protein>
    <submittedName>
        <fullName evidence="1">Uncharacterized protein</fullName>
    </submittedName>
</protein>
<accession>A0ACC2FBF1</accession>
<comment type="caution">
    <text evidence="1">The sequence shown here is derived from an EMBL/GenBank/DDBJ whole genome shotgun (WGS) entry which is preliminary data.</text>
</comment>
<organism evidence="1 2">
    <name type="scientific">Dallia pectoralis</name>
    <name type="common">Alaska blackfish</name>
    <dbReference type="NCBI Taxonomy" id="75939"/>
    <lineage>
        <taxon>Eukaryota</taxon>
        <taxon>Metazoa</taxon>
        <taxon>Chordata</taxon>
        <taxon>Craniata</taxon>
        <taxon>Vertebrata</taxon>
        <taxon>Euteleostomi</taxon>
        <taxon>Actinopterygii</taxon>
        <taxon>Neopterygii</taxon>
        <taxon>Teleostei</taxon>
        <taxon>Protacanthopterygii</taxon>
        <taxon>Esociformes</taxon>
        <taxon>Umbridae</taxon>
        <taxon>Dallia</taxon>
    </lineage>
</organism>
<dbReference type="Proteomes" id="UP001157502">
    <property type="component" value="Chromosome 31"/>
</dbReference>
<sequence length="180" mass="20057">MADGAGCSQASSINDLRVRTPLCAGSLPSCFPSPLQAEHHHQHHHQHHPSTQKRRGGGTHIRPSHRAGCSQASSINDLRARTRLGVGSLLRATCHHSLRLMVWIGFKVLYFGEHLYSELASCDKTPVQPTLWQHFPHLPQPHLLFMLPMALLTSLHCIHQLPAELQPLLHLLYSLQPSTV</sequence>
<keyword evidence="2" id="KW-1185">Reference proteome</keyword>
<reference evidence="1" key="1">
    <citation type="submission" date="2021-05" db="EMBL/GenBank/DDBJ databases">
        <authorList>
            <person name="Pan Q."/>
            <person name="Jouanno E."/>
            <person name="Zahm M."/>
            <person name="Klopp C."/>
            <person name="Cabau C."/>
            <person name="Louis A."/>
            <person name="Berthelot C."/>
            <person name="Parey E."/>
            <person name="Roest Crollius H."/>
            <person name="Montfort J."/>
            <person name="Robinson-Rechavi M."/>
            <person name="Bouchez O."/>
            <person name="Lampietro C."/>
            <person name="Lopez Roques C."/>
            <person name="Donnadieu C."/>
            <person name="Postlethwait J."/>
            <person name="Bobe J."/>
            <person name="Dillon D."/>
            <person name="Chandos A."/>
            <person name="von Hippel F."/>
            <person name="Guiguen Y."/>
        </authorList>
    </citation>
    <scope>NUCLEOTIDE SEQUENCE</scope>
    <source>
        <strain evidence="1">YG-Jan2019</strain>
    </source>
</reference>
<name>A0ACC2FBF1_DALPE</name>